<keyword evidence="8 9" id="KW-0119">Carbohydrate metabolism</keyword>
<dbReference type="NCBIfam" id="TIGR02091">
    <property type="entry name" value="glgC"/>
    <property type="match status" value="1"/>
</dbReference>
<keyword evidence="5 9" id="KW-0547">Nucleotide-binding</keyword>
<evidence type="ECO:0000259" key="10">
    <source>
        <dbReference type="Pfam" id="PF00483"/>
    </source>
</evidence>
<keyword evidence="7 9" id="KW-0320">Glycogen biosynthesis</keyword>
<comment type="function">
    <text evidence="9">Involved in the biosynthesis of ADP-glucose, a building block required for the elongation reactions to produce glycogen. Catalyzes the reaction between ATP and alpha-D-glucose 1-phosphate (G1P) to produce pyrophosphate and ADP-Glc.</text>
</comment>
<dbReference type="PROSITE" id="PS00809">
    <property type="entry name" value="ADP_GLC_PYROPHOSPH_2"/>
    <property type="match status" value="1"/>
</dbReference>
<comment type="caution">
    <text evidence="12">The sequence shown here is derived from an EMBL/GenBank/DDBJ whole genome shotgun (WGS) entry which is preliminary data.</text>
</comment>
<evidence type="ECO:0000256" key="2">
    <source>
        <dbReference type="ARBA" id="ARBA00022600"/>
    </source>
</evidence>
<dbReference type="InterPro" id="IPR011004">
    <property type="entry name" value="Trimer_LpxA-like_sf"/>
</dbReference>
<feature type="site" description="Could play a key role in the communication between the regulatory and the substrate sites" evidence="9">
    <location>
        <position position="58"/>
    </location>
</feature>
<comment type="similarity">
    <text evidence="1 9">Belongs to the bacterial/plant glucose-1-phosphate adenylyltransferase family.</text>
</comment>
<feature type="binding site" evidence="9">
    <location>
        <position position="163"/>
    </location>
    <ligand>
        <name>alpha-D-glucose 1-phosphate</name>
        <dbReference type="ChEBI" id="CHEBI:58601"/>
    </ligand>
</feature>
<dbReference type="Pfam" id="PF00483">
    <property type="entry name" value="NTP_transferase"/>
    <property type="match status" value="1"/>
</dbReference>
<proteinExistence type="inferred from homology"/>
<feature type="site" description="Could play a key role in the communication between the regulatory and the substrate sites" evidence="9">
    <location>
        <position position="97"/>
    </location>
</feature>
<evidence type="ECO:0000256" key="5">
    <source>
        <dbReference type="ARBA" id="ARBA00022741"/>
    </source>
</evidence>
<reference evidence="12 13" key="1">
    <citation type="submission" date="2023-07" db="EMBL/GenBank/DDBJ databases">
        <title>Genomic Encyclopedia of Type Strains, Phase IV (KMG-IV): sequencing the most valuable type-strain genomes for metagenomic binning, comparative biology and taxonomic classification.</title>
        <authorList>
            <person name="Goeker M."/>
        </authorList>
    </citation>
    <scope>NUCLEOTIDE SEQUENCE [LARGE SCALE GENOMIC DNA]</scope>
    <source>
        <strain evidence="12 13">DSM 27848</strain>
    </source>
</reference>
<comment type="catalytic activity">
    <reaction evidence="9">
        <text>alpha-D-glucose 1-phosphate + ATP + H(+) = ADP-alpha-D-glucose + diphosphate</text>
        <dbReference type="Rhea" id="RHEA:12120"/>
        <dbReference type="ChEBI" id="CHEBI:15378"/>
        <dbReference type="ChEBI" id="CHEBI:30616"/>
        <dbReference type="ChEBI" id="CHEBI:33019"/>
        <dbReference type="ChEBI" id="CHEBI:57498"/>
        <dbReference type="ChEBI" id="CHEBI:58601"/>
        <dbReference type="EC" id="2.7.7.27"/>
    </reaction>
</comment>
<dbReference type="InterPro" id="IPR005835">
    <property type="entry name" value="NTP_transferase_dom"/>
</dbReference>
<dbReference type="Pfam" id="PF24894">
    <property type="entry name" value="Hexapep_GlmU"/>
    <property type="match status" value="1"/>
</dbReference>
<keyword evidence="6 9" id="KW-0067">ATP-binding</keyword>
<dbReference type="SUPFAM" id="SSF53448">
    <property type="entry name" value="Nucleotide-diphospho-sugar transferases"/>
    <property type="match status" value="1"/>
</dbReference>
<accession>A0ABU0CZX9</accession>
<evidence type="ECO:0000313" key="12">
    <source>
        <dbReference type="EMBL" id="MDQ0341716.1"/>
    </source>
</evidence>
<evidence type="ECO:0000256" key="1">
    <source>
        <dbReference type="ARBA" id="ARBA00010443"/>
    </source>
</evidence>
<dbReference type="InterPro" id="IPR005836">
    <property type="entry name" value="ADP_Glu_pyroP_CS"/>
</dbReference>
<sequence length="383" mass="43450">MKECVGMLLAGGEGKRLGNLTKEVAKPAVHFGGKYRIIDFTLSNCTNSGIHTLGVMTQYSPLELNKHIGNGKPWDLNRQDGGVTILSPYTAQSGGSWYSGTADAIYQNIHFIDLHDPEYVLVISGDHIYQMDYTELLDKHKRENADVTISVITVPWEEASRFGILNTTEDLRIYEFDEKPKEPKSNLASMGIYMFTWKTLKTYLLEDANNKYSSHDFGKDIIPAMLNDQRKLYAYQFKGYWKDVGTVQSYWEANMDLLDEDWSLSLSNKNRRLYSNDSDFPPQYIAESGVVKHSLINSGCWVFGTVENSVLFQHVVIEEGSYVHQSIIHPGVTVGKNSTLERVIVMENVEIPEGTYIRIENDKEPLVIDEGKLIEVIQQKKEA</sequence>
<comment type="pathway">
    <text evidence="9">Glycan biosynthesis; glycogen biosynthesis.</text>
</comment>
<dbReference type="SUPFAM" id="SSF51161">
    <property type="entry name" value="Trimeric LpxA-like enzymes"/>
    <property type="match status" value="1"/>
</dbReference>
<dbReference type="PANTHER" id="PTHR43523">
    <property type="entry name" value="GLUCOSE-1-PHOSPHATE ADENYLYLTRANSFERASE-RELATED"/>
    <property type="match status" value="1"/>
</dbReference>
<dbReference type="Proteomes" id="UP001232343">
    <property type="component" value="Unassembled WGS sequence"/>
</dbReference>
<keyword evidence="3 9" id="KW-0808">Transferase</keyword>
<gene>
    <name evidence="9" type="primary">glgC</name>
    <name evidence="12" type="ORF">J2S14_000509</name>
</gene>
<dbReference type="CDD" id="cd04651">
    <property type="entry name" value="LbH_G1P_AT_C"/>
    <property type="match status" value="1"/>
</dbReference>
<protein>
    <recommendedName>
        <fullName evidence="9">Glucose-1-phosphate adenylyltransferase</fullName>
        <ecNumber evidence="9">2.7.7.27</ecNumber>
    </recommendedName>
    <alternativeName>
        <fullName evidence="9">ADP-glucose pyrophosphorylase</fullName>
        <shortName evidence="9">ADPGlc PPase</shortName>
    </alternativeName>
    <alternativeName>
        <fullName evidence="9">ADP-glucose synthase</fullName>
    </alternativeName>
</protein>
<evidence type="ECO:0000256" key="7">
    <source>
        <dbReference type="ARBA" id="ARBA00023056"/>
    </source>
</evidence>
<dbReference type="Gene3D" id="3.90.550.10">
    <property type="entry name" value="Spore Coat Polysaccharide Biosynthesis Protein SpsA, Chain A"/>
    <property type="match status" value="1"/>
</dbReference>
<dbReference type="InterPro" id="IPR011831">
    <property type="entry name" value="ADP-Glc_PPase"/>
</dbReference>
<organism evidence="12 13">
    <name type="scientific">Lederbergia wuyishanensis</name>
    <dbReference type="NCBI Taxonomy" id="1347903"/>
    <lineage>
        <taxon>Bacteria</taxon>
        <taxon>Bacillati</taxon>
        <taxon>Bacillota</taxon>
        <taxon>Bacilli</taxon>
        <taxon>Bacillales</taxon>
        <taxon>Bacillaceae</taxon>
        <taxon>Lederbergia</taxon>
    </lineage>
</organism>
<keyword evidence="2 9" id="KW-0321">Glycogen metabolism</keyword>
<dbReference type="InterPro" id="IPR056818">
    <property type="entry name" value="GlmU/GlgC-like_hexapep"/>
</dbReference>
<dbReference type="EMBL" id="JAUSUO010000001">
    <property type="protein sequence ID" value="MDQ0341716.1"/>
    <property type="molecule type" value="Genomic_DNA"/>
</dbReference>
<dbReference type="CDD" id="cd02508">
    <property type="entry name" value="ADP_Glucose_PP"/>
    <property type="match status" value="1"/>
</dbReference>
<dbReference type="InterPro" id="IPR023049">
    <property type="entry name" value="GlgC_bac"/>
</dbReference>
<dbReference type="HAMAP" id="MF_00624">
    <property type="entry name" value="GlgC"/>
    <property type="match status" value="1"/>
</dbReference>
<evidence type="ECO:0000256" key="9">
    <source>
        <dbReference type="HAMAP-Rule" id="MF_00624"/>
    </source>
</evidence>
<feature type="binding site" evidence="9">
    <location>
        <begin position="178"/>
        <end position="179"/>
    </location>
    <ligand>
        <name>alpha-D-glucose 1-phosphate</name>
        <dbReference type="ChEBI" id="CHEBI:58601"/>
    </ligand>
</feature>
<dbReference type="RefSeq" id="WP_280518467.1">
    <property type="nucleotide sequence ID" value="NZ_JALIRM010000001.1"/>
</dbReference>
<feature type="domain" description="Glucose-1-phosphate adenylyltransferase/Bifunctional protein GlmU-like C-terminal hexapeptide" evidence="11">
    <location>
        <begin position="287"/>
        <end position="362"/>
    </location>
</feature>
<dbReference type="NCBIfam" id="NF003670">
    <property type="entry name" value="PRK05293.1"/>
    <property type="match status" value="1"/>
</dbReference>
<dbReference type="InterPro" id="IPR029044">
    <property type="entry name" value="Nucleotide-diphossugar_trans"/>
</dbReference>
<dbReference type="Gene3D" id="2.160.10.10">
    <property type="entry name" value="Hexapeptide repeat proteins"/>
    <property type="match status" value="1"/>
</dbReference>
<feature type="domain" description="Nucleotidyl transferase" evidence="10">
    <location>
        <begin position="6"/>
        <end position="259"/>
    </location>
</feature>
<evidence type="ECO:0000256" key="3">
    <source>
        <dbReference type="ARBA" id="ARBA00022679"/>
    </source>
</evidence>
<dbReference type="EC" id="2.7.7.27" evidence="9"/>
<feature type="binding site" evidence="9">
    <location>
        <position position="98"/>
    </location>
    <ligand>
        <name>alpha-D-glucose 1-phosphate</name>
        <dbReference type="ChEBI" id="CHEBI:58601"/>
    </ligand>
</feature>
<dbReference type="PROSITE" id="PS00808">
    <property type="entry name" value="ADP_GLC_PYROPHOSPH_1"/>
    <property type="match status" value="1"/>
</dbReference>
<dbReference type="PANTHER" id="PTHR43523:SF2">
    <property type="entry name" value="GLUCOSE-1-PHOSPHATE ADENYLYLTRANSFERASE"/>
    <property type="match status" value="1"/>
</dbReference>
<evidence type="ECO:0000256" key="4">
    <source>
        <dbReference type="ARBA" id="ARBA00022695"/>
    </source>
</evidence>
<evidence type="ECO:0000259" key="11">
    <source>
        <dbReference type="Pfam" id="PF24894"/>
    </source>
</evidence>
<dbReference type="GO" id="GO:0008878">
    <property type="term" value="F:glucose-1-phosphate adenylyltransferase activity"/>
    <property type="evidence" value="ECO:0007669"/>
    <property type="project" value="UniProtKB-EC"/>
</dbReference>
<keyword evidence="13" id="KW-1185">Reference proteome</keyword>
<feature type="binding site" evidence="9">
    <location>
        <position position="189"/>
    </location>
    <ligand>
        <name>alpha-D-glucose 1-phosphate</name>
        <dbReference type="ChEBI" id="CHEBI:58601"/>
    </ligand>
</feature>
<name>A0ABU0CZX9_9BACI</name>
<evidence type="ECO:0000256" key="8">
    <source>
        <dbReference type="ARBA" id="ARBA00023277"/>
    </source>
</evidence>
<evidence type="ECO:0000313" key="13">
    <source>
        <dbReference type="Proteomes" id="UP001232343"/>
    </source>
</evidence>
<comment type="subunit">
    <text evidence="9">Homotetramer.</text>
</comment>
<evidence type="ECO:0000256" key="6">
    <source>
        <dbReference type="ARBA" id="ARBA00022840"/>
    </source>
</evidence>
<keyword evidence="4 9" id="KW-0548">Nucleotidyltransferase</keyword>